<evidence type="ECO:0000313" key="5">
    <source>
        <dbReference type="Proteomes" id="UP001595976"/>
    </source>
</evidence>
<evidence type="ECO:0000259" key="3">
    <source>
        <dbReference type="SMART" id="SM00903"/>
    </source>
</evidence>
<evidence type="ECO:0000256" key="1">
    <source>
        <dbReference type="ARBA" id="ARBA00008898"/>
    </source>
</evidence>
<reference evidence="5" key="1">
    <citation type="journal article" date="2019" name="Int. J. Syst. Evol. Microbiol.">
        <title>The Global Catalogue of Microorganisms (GCM) 10K type strain sequencing project: providing services to taxonomists for standard genome sequencing and annotation.</title>
        <authorList>
            <consortium name="The Broad Institute Genomics Platform"/>
            <consortium name="The Broad Institute Genome Sequencing Center for Infectious Disease"/>
            <person name="Wu L."/>
            <person name="Ma J."/>
        </authorList>
    </citation>
    <scope>NUCLEOTIDE SEQUENCE [LARGE SCALE GENOMIC DNA]</scope>
    <source>
        <strain evidence="5">CGMCC 1.15643</strain>
    </source>
</reference>
<dbReference type="SMART" id="SM00903">
    <property type="entry name" value="Flavin_Reduct"/>
    <property type="match status" value="1"/>
</dbReference>
<dbReference type="RefSeq" id="WP_260348217.1">
    <property type="nucleotide sequence ID" value="NZ_JAOAOS010000004.1"/>
</dbReference>
<dbReference type="SUPFAM" id="SSF50475">
    <property type="entry name" value="FMN-binding split barrel"/>
    <property type="match status" value="1"/>
</dbReference>
<dbReference type="EMBL" id="JBHSLI010000004">
    <property type="protein sequence ID" value="MFC5293673.1"/>
    <property type="molecule type" value="Genomic_DNA"/>
</dbReference>
<dbReference type="InterPro" id="IPR012349">
    <property type="entry name" value="Split_barrel_FMN-bd"/>
</dbReference>
<feature type="domain" description="Flavin reductase like" evidence="3">
    <location>
        <begin position="21"/>
        <end position="163"/>
    </location>
</feature>
<evidence type="ECO:0000256" key="2">
    <source>
        <dbReference type="ARBA" id="ARBA00023002"/>
    </source>
</evidence>
<organism evidence="4 5">
    <name type="scientific">Bosea minatitlanensis</name>
    <dbReference type="NCBI Taxonomy" id="128782"/>
    <lineage>
        <taxon>Bacteria</taxon>
        <taxon>Pseudomonadati</taxon>
        <taxon>Pseudomonadota</taxon>
        <taxon>Alphaproteobacteria</taxon>
        <taxon>Hyphomicrobiales</taxon>
        <taxon>Boseaceae</taxon>
        <taxon>Bosea</taxon>
    </lineage>
</organism>
<evidence type="ECO:0000313" key="4">
    <source>
        <dbReference type="EMBL" id="MFC5293673.1"/>
    </source>
</evidence>
<dbReference type="Gene3D" id="1.10.10.10">
    <property type="entry name" value="Winged helix-like DNA-binding domain superfamily/Winged helix DNA-binding domain"/>
    <property type="match status" value="1"/>
</dbReference>
<dbReference type="InterPro" id="IPR036390">
    <property type="entry name" value="WH_DNA-bd_sf"/>
</dbReference>
<accession>A0ABW0F456</accession>
<keyword evidence="2" id="KW-0560">Oxidoreductase</keyword>
<comment type="caution">
    <text evidence="4">The sequence shown here is derived from an EMBL/GenBank/DDBJ whole genome shotgun (WGS) entry which is preliminary data.</text>
</comment>
<gene>
    <name evidence="4" type="ORF">ACFPK2_11810</name>
</gene>
<dbReference type="InterPro" id="IPR050268">
    <property type="entry name" value="NADH-dep_flavin_reductase"/>
</dbReference>
<dbReference type="PANTHER" id="PTHR30466">
    <property type="entry name" value="FLAVIN REDUCTASE"/>
    <property type="match status" value="1"/>
</dbReference>
<dbReference type="PANTHER" id="PTHR30466:SF11">
    <property type="entry name" value="FLAVIN-DEPENDENT MONOOXYGENASE, REDUCTASE SUBUNIT HSAB"/>
    <property type="match status" value="1"/>
</dbReference>
<dbReference type="Gene3D" id="2.30.110.10">
    <property type="entry name" value="Electron Transport, Fmn-binding Protein, Chain A"/>
    <property type="match status" value="1"/>
</dbReference>
<dbReference type="SUPFAM" id="SSF46785">
    <property type="entry name" value="Winged helix' DNA-binding domain"/>
    <property type="match status" value="1"/>
</dbReference>
<dbReference type="Pfam" id="PF01613">
    <property type="entry name" value="Flavin_Reduct"/>
    <property type="match status" value="1"/>
</dbReference>
<proteinExistence type="inferred from homology"/>
<comment type="similarity">
    <text evidence="1">Belongs to the non-flavoprotein flavin reductase family.</text>
</comment>
<dbReference type="InterPro" id="IPR002563">
    <property type="entry name" value="Flavin_Rdtase-like_dom"/>
</dbReference>
<dbReference type="InterPro" id="IPR036388">
    <property type="entry name" value="WH-like_DNA-bd_sf"/>
</dbReference>
<sequence length="325" mass="34804">MKSPVESGTPAADRGAFRRTLGEFATGVTVITTTVDGASYGLTSNSFSSVSLDPPLVLWSIRRESQSFAAFEACTHFAVNVLADDQIALSQLFAKSAPNKFQDLVHGRGRGDAPLLHGIAASFECRRTCAYEGGDHLILVGEVETFSRYDRAPLIFSKGRYAVTANHPDIEALAVETRASSQEGESEVLSNLMIRAYSLIAAEVERARMKAGLGLTLMQARLLRACAANPGSTLEALLPELLLDFNASQNVLGALISLGLVTADSQGRVRLTPAGEVRVKEIIAHARQCEELLFRNVPAEELATMNSTLSRIIDGNEAARRAAAG</sequence>
<dbReference type="Proteomes" id="UP001595976">
    <property type="component" value="Unassembled WGS sequence"/>
</dbReference>
<protein>
    <submittedName>
        <fullName evidence="4">Flavin reductase</fullName>
    </submittedName>
</protein>
<name>A0ABW0F456_9HYPH</name>
<keyword evidence="5" id="KW-1185">Reference proteome</keyword>